<feature type="region of interest" description="Disordered" evidence="1">
    <location>
        <begin position="85"/>
        <end position="121"/>
    </location>
</feature>
<keyword evidence="3" id="KW-1185">Reference proteome</keyword>
<gene>
    <name evidence="2" type="ORF">B0T17DRAFT_650740</name>
</gene>
<evidence type="ECO:0000313" key="2">
    <source>
        <dbReference type="EMBL" id="KAK0635813.1"/>
    </source>
</evidence>
<reference evidence="2" key="1">
    <citation type="submission" date="2023-06" db="EMBL/GenBank/DDBJ databases">
        <title>Genome-scale phylogeny and comparative genomics of the fungal order Sordariales.</title>
        <authorList>
            <consortium name="Lawrence Berkeley National Laboratory"/>
            <person name="Hensen N."/>
            <person name="Bonometti L."/>
            <person name="Westerberg I."/>
            <person name="Brannstrom I.O."/>
            <person name="Guillou S."/>
            <person name="Cros-Aarteil S."/>
            <person name="Calhoun S."/>
            <person name="Haridas S."/>
            <person name="Kuo A."/>
            <person name="Mondo S."/>
            <person name="Pangilinan J."/>
            <person name="Riley R."/>
            <person name="LaButti K."/>
            <person name="Andreopoulos B."/>
            <person name="Lipzen A."/>
            <person name="Chen C."/>
            <person name="Yanf M."/>
            <person name="Daum C."/>
            <person name="Ng V."/>
            <person name="Clum A."/>
            <person name="Steindorff A."/>
            <person name="Ohm R."/>
            <person name="Martin F."/>
            <person name="Silar P."/>
            <person name="Natvig D."/>
            <person name="Lalanne C."/>
            <person name="Gautier V."/>
            <person name="Ament-velasquez S.L."/>
            <person name="Kruys A."/>
            <person name="Hutchinson M.I."/>
            <person name="Powell A.J."/>
            <person name="Barry K."/>
            <person name="Miller A.N."/>
            <person name="Grigoriev I.V."/>
            <person name="Debuchy R."/>
            <person name="Gladieux P."/>
            <person name="Thoren M.H."/>
            <person name="Johannesson H."/>
        </authorList>
    </citation>
    <scope>NUCLEOTIDE SEQUENCE</scope>
    <source>
        <strain evidence="2">SMH3391-2</strain>
    </source>
</reference>
<proteinExistence type="predicted"/>
<evidence type="ECO:0000256" key="1">
    <source>
        <dbReference type="SAM" id="MobiDB-lite"/>
    </source>
</evidence>
<organism evidence="2 3">
    <name type="scientific">Bombardia bombarda</name>
    <dbReference type="NCBI Taxonomy" id="252184"/>
    <lineage>
        <taxon>Eukaryota</taxon>
        <taxon>Fungi</taxon>
        <taxon>Dikarya</taxon>
        <taxon>Ascomycota</taxon>
        <taxon>Pezizomycotina</taxon>
        <taxon>Sordariomycetes</taxon>
        <taxon>Sordariomycetidae</taxon>
        <taxon>Sordariales</taxon>
        <taxon>Lasiosphaeriaceae</taxon>
        <taxon>Bombardia</taxon>
    </lineage>
</organism>
<protein>
    <submittedName>
        <fullName evidence="2">Uncharacterized protein</fullName>
    </submittedName>
</protein>
<dbReference type="EMBL" id="JAULSR010000001">
    <property type="protein sequence ID" value="KAK0635813.1"/>
    <property type="molecule type" value="Genomic_DNA"/>
</dbReference>
<dbReference type="Proteomes" id="UP001174934">
    <property type="component" value="Unassembled WGS sequence"/>
</dbReference>
<name>A0AA40CFR3_9PEZI</name>
<dbReference type="AlphaFoldDB" id="A0AA40CFR3"/>
<evidence type="ECO:0000313" key="3">
    <source>
        <dbReference type="Proteomes" id="UP001174934"/>
    </source>
</evidence>
<sequence length="234" mass="25841">MAFDMHKMRQVREQHQQEKFSCICQDNAIEPTSAAMLEEPTLSSPANPNYTFYLSDSDSDSDSESYCSDEYEEEDDGFDFKCIGLPQDHLPSRQTTQNGHDSIPAASASTSSLRKRRPPPLNMNLVRVMKTNVAGVVAHRGSAHSNNNPPQHGSFDLGSYEISSSSSIRECAGSGTKQDEGLGQLCGDYNDPLQMILEWTEMNQHAFLDNDGLPSVDFMKPLASSPVLGKLQFI</sequence>
<comment type="caution">
    <text evidence="2">The sequence shown here is derived from an EMBL/GenBank/DDBJ whole genome shotgun (WGS) entry which is preliminary data.</text>
</comment>
<accession>A0AA40CFR3</accession>